<dbReference type="PANTHER" id="PTHR28106">
    <property type="entry name" value="MITOCHONDRIAL ATPASE COMPLEX SUBUNIT ATP10"/>
    <property type="match status" value="1"/>
</dbReference>
<evidence type="ECO:0000313" key="2">
    <source>
        <dbReference type="EMBL" id="KAK4131896.1"/>
    </source>
</evidence>
<reference evidence="2" key="2">
    <citation type="submission" date="2023-05" db="EMBL/GenBank/DDBJ databases">
        <authorList>
            <consortium name="Lawrence Berkeley National Laboratory"/>
            <person name="Steindorff A."/>
            <person name="Hensen N."/>
            <person name="Bonometti L."/>
            <person name="Westerberg I."/>
            <person name="Brannstrom I.O."/>
            <person name="Guillou S."/>
            <person name="Cros-Aarteil S."/>
            <person name="Calhoun S."/>
            <person name="Haridas S."/>
            <person name="Kuo A."/>
            <person name="Mondo S."/>
            <person name="Pangilinan J."/>
            <person name="Riley R."/>
            <person name="Labutti K."/>
            <person name="Andreopoulos B."/>
            <person name="Lipzen A."/>
            <person name="Chen C."/>
            <person name="Yanf M."/>
            <person name="Daum C."/>
            <person name="Ng V."/>
            <person name="Clum A."/>
            <person name="Ohm R."/>
            <person name="Martin F."/>
            <person name="Silar P."/>
            <person name="Natvig D."/>
            <person name="Lalanne C."/>
            <person name="Gautier V."/>
            <person name="Ament-Velasquez S.L."/>
            <person name="Kruys A."/>
            <person name="Hutchinson M.I."/>
            <person name="Powell A.J."/>
            <person name="Barry K."/>
            <person name="Miller A.N."/>
            <person name="Grigoriev I.V."/>
            <person name="Debuchy R."/>
            <person name="Gladieux P."/>
            <person name="Thoren M.H."/>
            <person name="Johannesson H."/>
        </authorList>
    </citation>
    <scope>NUCLEOTIDE SEQUENCE</scope>
    <source>
        <strain evidence="2">CBS 123565</strain>
    </source>
</reference>
<feature type="region of interest" description="Disordered" evidence="1">
    <location>
        <begin position="27"/>
        <end position="69"/>
    </location>
</feature>
<dbReference type="EMBL" id="MU853421">
    <property type="protein sequence ID" value="KAK4131896.1"/>
    <property type="molecule type" value="Genomic_DNA"/>
</dbReference>
<feature type="region of interest" description="Disordered" evidence="1">
    <location>
        <begin position="86"/>
        <end position="109"/>
    </location>
</feature>
<dbReference type="Pfam" id="PF05176">
    <property type="entry name" value="ATP-synt_10"/>
    <property type="match status" value="1"/>
</dbReference>
<gene>
    <name evidence="2" type="ORF">BT67DRAFT_426650</name>
</gene>
<name>A0AAN6UHS3_9PEZI</name>
<evidence type="ECO:0008006" key="4">
    <source>
        <dbReference type="Google" id="ProtNLM"/>
    </source>
</evidence>
<evidence type="ECO:0000313" key="3">
    <source>
        <dbReference type="Proteomes" id="UP001304895"/>
    </source>
</evidence>
<evidence type="ECO:0000256" key="1">
    <source>
        <dbReference type="SAM" id="MobiDB-lite"/>
    </source>
</evidence>
<organism evidence="2 3">
    <name type="scientific">Trichocladium antarcticum</name>
    <dbReference type="NCBI Taxonomy" id="1450529"/>
    <lineage>
        <taxon>Eukaryota</taxon>
        <taxon>Fungi</taxon>
        <taxon>Dikarya</taxon>
        <taxon>Ascomycota</taxon>
        <taxon>Pezizomycotina</taxon>
        <taxon>Sordariomycetes</taxon>
        <taxon>Sordariomycetidae</taxon>
        <taxon>Sordariales</taxon>
        <taxon>Chaetomiaceae</taxon>
        <taxon>Trichocladium</taxon>
    </lineage>
</organism>
<dbReference type="InterPro" id="IPR007849">
    <property type="entry name" value="ATP10"/>
</dbReference>
<comment type="caution">
    <text evidence="2">The sequence shown here is derived from an EMBL/GenBank/DDBJ whole genome shotgun (WGS) entry which is preliminary data.</text>
</comment>
<accession>A0AAN6UHS3</accession>
<protein>
    <recommendedName>
        <fullName evidence="4">Mitochondrial ATPase complex subunit ATP10</fullName>
    </recommendedName>
</protein>
<keyword evidence="3" id="KW-1185">Reference proteome</keyword>
<dbReference type="GO" id="GO:0005743">
    <property type="term" value="C:mitochondrial inner membrane"/>
    <property type="evidence" value="ECO:0007669"/>
    <property type="project" value="TreeGrafter"/>
</dbReference>
<feature type="compositionally biased region" description="Low complexity" evidence="1">
    <location>
        <begin position="44"/>
        <end position="59"/>
    </location>
</feature>
<dbReference type="GO" id="GO:0033615">
    <property type="term" value="P:mitochondrial proton-transporting ATP synthase complex assembly"/>
    <property type="evidence" value="ECO:0007669"/>
    <property type="project" value="TreeGrafter"/>
</dbReference>
<dbReference type="PANTHER" id="PTHR28106:SF1">
    <property type="entry name" value="MITOCHONDRIAL ATPASE COMPLEX SUBUNIT ATP10"/>
    <property type="match status" value="1"/>
</dbReference>
<proteinExistence type="predicted"/>
<dbReference type="Proteomes" id="UP001304895">
    <property type="component" value="Unassembled WGS sequence"/>
</dbReference>
<reference evidence="2" key="1">
    <citation type="journal article" date="2023" name="Mol. Phylogenet. Evol.">
        <title>Genome-scale phylogeny and comparative genomics of the fungal order Sordariales.</title>
        <authorList>
            <person name="Hensen N."/>
            <person name="Bonometti L."/>
            <person name="Westerberg I."/>
            <person name="Brannstrom I.O."/>
            <person name="Guillou S."/>
            <person name="Cros-Aarteil S."/>
            <person name="Calhoun S."/>
            <person name="Haridas S."/>
            <person name="Kuo A."/>
            <person name="Mondo S."/>
            <person name="Pangilinan J."/>
            <person name="Riley R."/>
            <person name="LaButti K."/>
            <person name="Andreopoulos B."/>
            <person name="Lipzen A."/>
            <person name="Chen C."/>
            <person name="Yan M."/>
            <person name="Daum C."/>
            <person name="Ng V."/>
            <person name="Clum A."/>
            <person name="Steindorff A."/>
            <person name="Ohm R.A."/>
            <person name="Martin F."/>
            <person name="Silar P."/>
            <person name="Natvig D.O."/>
            <person name="Lalanne C."/>
            <person name="Gautier V."/>
            <person name="Ament-Velasquez S.L."/>
            <person name="Kruys A."/>
            <person name="Hutchinson M.I."/>
            <person name="Powell A.J."/>
            <person name="Barry K."/>
            <person name="Miller A.N."/>
            <person name="Grigoriev I.V."/>
            <person name="Debuchy R."/>
            <person name="Gladieux P."/>
            <person name="Hiltunen Thoren M."/>
            <person name="Johannesson H."/>
        </authorList>
    </citation>
    <scope>NUCLEOTIDE SEQUENCE</scope>
    <source>
        <strain evidence="2">CBS 123565</strain>
    </source>
</reference>
<dbReference type="AlphaFoldDB" id="A0AAN6UHS3"/>
<sequence length="351" mass="38765">MITRTGTRTAACLACQWRPFSVSYRRLADKPPAPTPVPGPDSKATPTPAPTANAPGDAAVPEGPLANAPRSYGRAVKEFTPMPLARPIGMNHPPSAGENTGIDKRSLKQRKADFTNYEKHLKRREYLKSKISRPYFRDWSNLKFHQGKTFLAPPRPFRADLSLYFPNLRGRTLAKTAAAAAADTTPLLEGRASVVSVFSSMWAENQARTFTSPGENAELHALLAGAGSGGRAQLVQVNVEEDMLKAWLVRLFSWSLRRRVGKGNWDKYFVVRRGITDEIRESIGLLNSKVGYTYLVDHECRIRWAGSGAAEPEERAGLVKGLQRILDEMSKEGVGEHFTRKPVGKKPAESK</sequence>